<dbReference type="AlphaFoldDB" id="A0A381SMV3"/>
<dbReference type="InterPro" id="IPR005805">
    <property type="entry name" value="Rieske_Fe-S_prot_C"/>
</dbReference>
<feature type="domain" description="Rieske" evidence="7">
    <location>
        <begin position="71"/>
        <end position="161"/>
    </location>
</feature>
<keyword evidence="5" id="KW-1015">Disulfide bond</keyword>
<dbReference type="InterPro" id="IPR036922">
    <property type="entry name" value="Rieske_2Fe-2S_sf"/>
</dbReference>
<evidence type="ECO:0000313" key="8">
    <source>
        <dbReference type="EMBL" id="SVA04671.1"/>
    </source>
</evidence>
<dbReference type="Pfam" id="PF00355">
    <property type="entry name" value="Rieske"/>
    <property type="match status" value="1"/>
</dbReference>
<reference evidence="8" key="1">
    <citation type="submission" date="2018-05" db="EMBL/GenBank/DDBJ databases">
        <authorList>
            <person name="Lanie J.A."/>
            <person name="Ng W.-L."/>
            <person name="Kazmierczak K.M."/>
            <person name="Andrzejewski T.M."/>
            <person name="Davidsen T.M."/>
            <person name="Wayne K.J."/>
            <person name="Tettelin H."/>
            <person name="Glass J.I."/>
            <person name="Rusch D."/>
            <person name="Podicherti R."/>
            <person name="Tsui H.-C.T."/>
            <person name="Winkler M.E."/>
        </authorList>
    </citation>
    <scope>NUCLEOTIDE SEQUENCE</scope>
</reference>
<dbReference type="InterPro" id="IPR017941">
    <property type="entry name" value="Rieske_2Fe-2S"/>
</dbReference>
<organism evidence="8">
    <name type="scientific">marine metagenome</name>
    <dbReference type="NCBI Taxonomy" id="408172"/>
    <lineage>
        <taxon>unclassified sequences</taxon>
        <taxon>metagenomes</taxon>
        <taxon>ecological metagenomes</taxon>
    </lineage>
</organism>
<accession>A0A381SMV3</accession>
<dbReference type="SUPFAM" id="SSF50022">
    <property type="entry name" value="ISP domain"/>
    <property type="match status" value="1"/>
</dbReference>
<keyword evidence="3" id="KW-0408">Iron</keyword>
<dbReference type="GO" id="GO:0046872">
    <property type="term" value="F:metal ion binding"/>
    <property type="evidence" value="ECO:0007669"/>
    <property type="project" value="UniProtKB-KW"/>
</dbReference>
<evidence type="ECO:0000256" key="4">
    <source>
        <dbReference type="ARBA" id="ARBA00023014"/>
    </source>
</evidence>
<name>A0A381SMV3_9ZZZZ</name>
<dbReference type="PROSITE" id="PS51296">
    <property type="entry name" value="RIESKE"/>
    <property type="match status" value="1"/>
</dbReference>
<keyword evidence="2" id="KW-0479">Metal-binding</keyword>
<dbReference type="InterPro" id="IPR014349">
    <property type="entry name" value="Rieske_Fe-S_prot"/>
</dbReference>
<evidence type="ECO:0000256" key="2">
    <source>
        <dbReference type="ARBA" id="ARBA00022723"/>
    </source>
</evidence>
<dbReference type="PRINTS" id="PR00162">
    <property type="entry name" value="RIESKE"/>
</dbReference>
<keyword evidence="4" id="KW-0411">Iron-sulfur</keyword>
<evidence type="ECO:0000256" key="5">
    <source>
        <dbReference type="ARBA" id="ARBA00023157"/>
    </source>
</evidence>
<sequence length="163" mass="17193">MKDISIETKLAPPCSRRKFVIDTLAGIGSITIGSFIIVNQVACSNDANPVTPNGQNISFLVDVSLSENSSLQVVGGTLALPSNAIDSHGMLLYRENENVIKVYSRNCTHANCIIDAYSSSGVSTCSCHGSAFDLNGNVLNGPAENPLKQYNATISGDIITITT</sequence>
<gene>
    <name evidence="8" type="ORF">METZ01_LOCUS57525</name>
</gene>
<comment type="cofactor">
    <cofactor evidence="6">
        <name>[2Fe-2S] cluster</name>
        <dbReference type="ChEBI" id="CHEBI:190135"/>
    </cofactor>
</comment>
<dbReference type="EMBL" id="UINC01003251">
    <property type="protein sequence ID" value="SVA04671.1"/>
    <property type="molecule type" value="Genomic_DNA"/>
</dbReference>
<proteinExistence type="predicted"/>
<evidence type="ECO:0000256" key="3">
    <source>
        <dbReference type="ARBA" id="ARBA00023004"/>
    </source>
</evidence>
<dbReference type="Gene3D" id="2.102.10.10">
    <property type="entry name" value="Rieske [2Fe-2S] iron-sulphur domain"/>
    <property type="match status" value="1"/>
</dbReference>
<evidence type="ECO:0000256" key="6">
    <source>
        <dbReference type="ARBA" id="ARBA00034078"/>
    </source>
</evidence>
<evidence type="ECO:0000259" key="7">
    <source>
        <dbReference type="PROSITE" id="PS51296"/>
    </source>
</evidence>
<protein>
    <recommendedName>
        <fullName evidence="7">Rieske domain-containing protein</fullName>
    </recommendedName>
</protein>
<dbReference type="PANTHER" id="PTHR10134">
    <property type="entry name" value="CYTOCHROME B-C1 COMPLEX SUBUNIT RIESKE, MITOCHONDRIAL"/>
    <property type="match status" value="1"/>
</dbReference>
<dbReference type="GO" id="GO:0016020">
    <property type="term" value="C:membrane"/>
    <property type="evidence" value="ECO:0007669"/>
    <property type="project" value="InterPro"/>
</dbReference>
<keyword evidence="1" id="KW-0001">2Fe-2S</keyword>
<dbReference type="GO" id="GO:0051537">
    <property type="term" value="F:2 iron, 2 sulfur cluster binding"/>
    <property type="evidence" value="ECO:0007669"/>
    <property type="project" value="UniProtKB-KW"/>
</dbReference>
<evidence type="ECO:0000256" key="1">
    <source>
        <dbReference type="ARBA" id="ARBA00022714"/>
    </source>
</evidence>
<dbReference type="CDD" id="cd03467">
    <property type="entry name" value="Rieske"/>
    <property type="match status" value="1"/>
</dbReference>